<dbReference type="GO" id="GO:0009042">
    <property type="term" value="F:valine-pyruvate transaminase activity"/>
    <property type="evidence" value="ECO:0007669"/>
    <property type="project" value="UniProtKB-EC"/>
</dbReference>
<sequence length="421" mass="46865">MLRSRIAKKLTEGNGILSLMSDLSETITQTGDGTAFLGGGNPAKILEAEKIYESAFSELANQRDLLANLFGDYAGPIGNKDIRALTAAYLSQKLNASLTYEHIAFFNGSQNAFSYLLNAYSGNMEDGSFKKICLPIVPEYIGYADQTWDENVFQANLPQIEILSTNRFRYQIDQKKINLNDVGCIALSRPTNPTGNIITSEELTFLYTGAKKFDIPLLIDLAYGNPFPNLIGNSDPVMFDPGKILSLSFSKVGLPGIRFGIIIADPYVIETLSAFGAVGNLSSGNVGAELARIFWANDTLTNISNNILRPYYEKKCKEALEILDERFQSYGIEYSIHSPDGGFFLWIYFPELKISNQELYSLCKLEKVYIVSGHYFFPGLSNDFSHREKCIRLTYCRSAQEIARGAEILAKLVSQYSKNDI</sequence>
<accession>A0A4R9JY46</accession>
<keyword evidence="6" id="KW-0670">Pyruvate</keyword>
<evidence type="ECO:0000256" key="2">
    <source>
        <dbReference type="ARBA" id="ARBA00022576"/>
    </source>
</evidence>
<dbReference type="EC" id="2.6.1.66" evidence="6"/>
<reference evidence="6" key="1">
    <citation type="journal article" date="2019" name="PLoS Negl. Trop. Dis.">
        <title>Revisiting the worldwide diversity of Leptospira species in the environment.</title>
        <authorList>
            <person name="Vincent A.T."/>
            <person name="Schiettekatte O."/>
            <person name="Bourhy P."/>
            <person name="Veyrier F.J."/>
            <person name="Picardeau M."/>
        </authorList>
    </citation>
    <scope>NUCLEOTIDE SEQUENCE [LARGE SCALE GENOMIC DNA]</scope>
    <source>
        <strain evidence="6">201702476</strain>
    </source>
</reference>
<dbReference type="Pfam" id="PF00155">
    <property type="entry name" value="Aminotran_1_2"/>
    <property type="match status" value="1"/>
</dbReference>
<dbReference type="PANTHER" id="PTHR42790">
    <property type="entry name" value="AMINOTRANSFERASE"/>
    <property type="match status" value="1"/>
</dbReference>
<evidence type="ECO:0000256" key="1">
    <source>
        <dbReference type="ARBA" id="ARBA00001933"/>
    </source>
</evidence>
<evidence type="ECO:0000256" key="3">
    <source>
        <dbReference type="ARBA" id="ARBA00022679"/>
    </source>
</evidence>
<dbReference type="NCBIfam" id="NF006967">
    <property type="entry name" value="PRK09440.1-5"/>
    <property type="match status" value="1"/>
</dbReference>
<protein>
    <submittedName>
        <fullName evidence="6">Valine--pyruvate transaminase</fullName>
        <ecNumber evidence="6">2.6.1.66</ecNumber>
    </submittedName>
</protein>
<evidence type="ECO:0000313" key="6">
    <source>
        <dbReference type="EMBL" id="TGL57115.1"/>
    </source>
</evidence>
<evidence type="ECO:0000259" key="5">
    <source>
        <dbReference type="Pfam" id="PF00155"/>
    </source>
</evidence>
<dbReference type="CDD" id="cd00609">
    <property type="entry name" value="AAT_like"/>
    <property type="match status" value="1"/>
</dbReference>
<dbReference type="InterPro" id="IPR015424">
    <property type="entry name" value="PyrdxlP-dep_Trfase"/>
</dbReference>
<keyword evidence="4" id="KW-0663">Pyridoxal phosphate</keyword>
<dbReference type="InterPro" id="IPR050859">
    <property type="entry name" value="Class-I_PLP-dep_aminotransf"/>
</dbReference>
<evidence type="ECO:0000313" key="7">
    <source>
        <dbReference type="Proteomes" id="UP000297693"/>
    </source>
</evidence>
<feature type="domain" description="Aminotransferase class I/classII large" evidence="5">
    <location>
        <begin position="73"/>
        <end position="407"/>
    </location>
</feature>
<dbReference type="GO" id="GO:0030170">
    <property type="term" value="F:pyridoxal phosphate binding"/>
    <property type="evidence" value="ECO:0007669"/>
    <property type="project" value="InterPro"/>
</dbReference>
<dbReference type="GO" id="GO:1901605">
    <property type="term" value="P:alpha-amino acid metabolic process"/>
    <property type="evidence" value="ECO:0007669"/>
    <property type="project" value="TreeGrafter"/>
</dbReference>
<comment type="cofactor">
    <cofactor evidence="1">
        <name>pyridoxal 5'-phosphate</name>
        <dbReference type="ChEBI" id="CHEBI:597326"/>
    </cofactor>
</comment>
<dbReference type="OrthoDB" id="5889947at2"/>
<dbReference type="RefSeq" id="WP_135624743.1">
    <property type="nucleotide sequence ID" value="NZ_RQGD01000039.1"/>
</dbReference>
<evidence type="ECO:0000256" key="4">
    <source>
        <dbReference type="ARBA" id="ARBA00022898"/>
    </source>
</evidence>
<keyword evidence="2 6" id="KW-0032">Aminotransferase</keyword>
<dbReference type="SUPFAM" id="SSF53383">
    <property type="entry name" value="PLP-dependent transferases"/>
    <property type="match status" value="1"/>
</dbReference>
<comment type="caution">
    <text evidence="6">The sequence shown here is derived from an EMBL/GenBank/DDBJ whole genome shotgun (WGS) entry which is preliminary data.</text>
</comment>
<dbReference type="GO" id="GO:0005829">
    <property type="term" value="C:cytosol"/>
    <property type="evidence" value="ECO:0007669"/>
    <property type="project" value="TreeGrafter"/>
</dbReference>
<dbReference type="EMBL" id="RQGD01000039">
    <property type="protein sequence ID" value="TGL57115.1"/>
    <property type="molecule type" value="Genomic_DNA"/>
</dbReference>
<dbReference type="InterPro" id="IPR015421">
    <property type="entry name" value="PyrdxlP-dep_Trfase_major"/>
</dbReference>
<dbReference type="Proteomes" id="UP000297693">
    <property type="component" value="Unassembled WGS sequence"/>
</dbReference>
<name>A0A4R9JY46_9LEPT</name>
<dbReference type="Gene3D" id="3.40.640.10">
    <property type="entry name" value="Type I PLP-dependent aspartate aminotransferase-like (Major domain)"/>
    <property type="match status" value="1"/>
</dbReference>
<proteinExistence type="predicted"/>
<dbReference type="AlphaFoldDB" id="A0A4R9JY46"/>
<dbReference type="InterPro" id="IPR004839">
    <property type="entry name" value="Aminotransferase_I/II_large"/>
</dbReference>
<organism evidence="6 7">
    <name type="scientific">Leptospira ognonensis</name>
    <dbReference type="NCBI Taxonomy" id="2484945"/>
    <lineage>
        <taxon>Bacteria</taxon>
        <taxon>Pseudomonadati</taxon>
        <taxon>Spirochaetota</taxon>
        <taxon>Spirochaetia</taxon>
        <taxon>Leptospirales</taxon>
        <taxon>Leptospiraceae</taxon>
        <taxon>Leptospira</taxon>
    </lineage>
</organism>
<dbReference type="PANTHER" id="PTHR42790:SF4">
    <property type="entry name" value="VALINE--PYRUVATE AMINOTRANSFERASE"/>
    <property type="match status" value="1"/>
</dbReference>
<keyword evidence="7" id="KW-1185">Reference proteome</keyword>
<gene>
    <name evidence="6" type="ORF">EHQ58_15105</name>
</gene>
<keyword evidence="3 6" id="KW-0808">Transferase</keyword>